<dbReference type="Pfam" id="PF05699">
    <property type="entry name" value="Dimer_Tnp_hAT"/>
    <property type="match status" value="1"/>
</dbReference>
<dbReference type="PANTHER" id="PTHR47611">
    <property type="entry name" value="HAT DIMERISATION DOMAIN, C-TERMINAL"/>
    <property type="match status" value="1"/>
</dbReference>
<reference evidence="2 3" key="1">
    <citation type="submission" date="2024-05" db="EMBL/GenBank/DDBJ databases">
        <authorList>
            <person name="Wallberg A."/>
        </authorList>
    </citation>
    <scope>NUCLEOTIDE SEQUENCE [LARGE SCALE GENOMIC DNA]</scope>
</reference>
<evidence type="ECO:0000313" key="3">
    <source>
        <dbReference type="Proteomes" id="UP001497623"/>
    </source>
</evidence>
<dbReference type="InterPro" id="IPR012337">
    <property type="entry name" value="RNaseH-like_sf"/>
</dbReference>
<accession>A0AAV2RTS8</accession>
<dbReference type="EMBL" id="CAXKWB010031841">
    <property type="protein sequence ID" value="CAL4140350.1"/>
    <property type="molecule type" value="Genomic_DNA"/>
</dbReference>
<dbReference type="Proteomes" id="UP001497623">
    <property type="component" value="Unassembled WGS sequence"/>
</dbReference>
<dbReference type="InterPro" id="IPR008906">
    <property type="entry name" value="HATC_C_dom"/>
</dbReference>
<keyword evidence="3" id="KW-1185">Reference proteome</keyword>
<evidence type="ECO:0000313" key="2">
    <source>
        <dbReference type="EMBL" id="CAL4140350.1"/>
    </source>
</evidence>
<proteinExistence type="predicted"/>
<sequence>MLTADELMSMNVNEVNEPSASTSDSNHFNILKWGQDIIMPPAASSPLGLDYVVVEIDRYQSERLLLFTDNPIDWWAMNAQHYTRLSKIAIKLMACSPSSVERERIFSTGSKIYN</sequence>
<name>A0AAV2RTS8_MEGNR</name>
<dbReference type="GO" id="GO:0046983">
    <property type="term" value="F:protein dimerization activity"/>
    <property type="evidence" value="ECO:0007669"/>
    <property type="project" value="InterPro"/>
</dbReference>
<feature type="non-terminal residue" evidence="2">
    <location>
        <position position="114"/>
    </location>
</feature>
<organism evidence="2 3">
    <name type="scientific">Meganyctiphanes norvegica</name>
    <name type="common">Northern krill</name>
    <name type="synonym">Thysanopoda norvegica</name>
    <dbReference type="NCBI Taxonomy" id="48144"/>
    <lineage>
        <taxon>Eukaryota</taxon>
        <taxon>Metazoa</taxon>
        <taxon>Ecdysozoa</taxon>
        <taxon>Arthropoda</taxon>
        <taxon>Crustacea</taxon>
        <taxon>Multicrustacea</taxon>
        <taxon>Malacostraca</taxon>
        <taxon>Eumalacostraca</taxon>
        <taxon>Eucarida</taxon>
        <taxon>Euphausiacea</taxon>
        <taxon>Euphausiidae</taxon>
        <taxon>Meganyctiphanes</taxon>
    </lineage>
</organism>
<protein>
    <recommendedName>
        <fullName evidence="1">HAT C-terminal dimerisation domain-containing protein</fullName>
    </recommendedName>
</protein>
<comment type="caution">
    <text evidence="2">The sequence shown here is derived from an EMBL/GenBank/DDBJ whole genome shotgun (WGS) entry which is preliminary data.</text>
</comment>
<dbReference type="PANTHER" id="PTHR47611:SF3">
    <property type="entry name" value="HAT C-TERMINAL DIMERISATION DOMAIN-CONTAINING PROTEIN"/>
    <property type="match status" value="1"/>
</dbReference>
<gene>
    <name evidence="2" type="ORF">MNOR_LOCUS28612</name>
</gene>
<dbReference type="SUPFAM" id="SSF53098">
    <property type="entry name" value="Ribonuclease H-like"/>
    <property type="match status" value="1"/>
</dbReference>
<dbReference type="AlphaFoldDB" id="A0AAV2RTS8"/>
<evidence type="ECO:0000259" key="1">
    <source>
        <dbReference type="Pfam" id="PF05699"/>
    </source>
</evidence>
<feature type="domain" description="HAT C-terminal dimerisation" evidence="1">
    <location>
        <begin position="55"/>
        <end position="114"/>
    </location>
</feature>